<evidence type="ECO:0000313" key="6">
    <source>
        <dbReference type="Proteomes" id="UP000709295"/>
    </source>
</evidence>
<dbReference type="InterPro" id="IPR050173">
    <property type="entry name" value="ABC_transporter_C-like"/>
</dbReference>
<organism evidence="5 6">
    <name type="scientific">Phytophthora aleatoria</name>
    <dbReference type="NCBI Taxonomy" id="2496075"/>
    <lineage>
        <taxon>Eukaryota</taxon>
        <taxon>Sar</taxon>
        <taxon>Stramenopiles</taxon>
        <taxon>Oomycota</taxon>
        <taxon>Peronosporomycetes</taxon>
        <taxon>Peronosporales</taxon>
        <taxon>Peronosporaceae</taxon>
        <taxon>Phytophthora</taxon>
    </lineage>
</organism>
<dbReference type="EMBL" id="JAENGY010000331">
    <property type="protein sequence ID" value="KAG6965638.1"/>
    <property type="molecule type" value="Genomic_DNA"/>
</dbReference>
<evidence type="ECO:0000313" key="5">
    <source>
        <dbReference type="EMBL" id="KAG6965638.1"/>
    </source>
</evidence>
<sequence>MSVLFCVVEIPNEGRVHIDNVDIATITVRQLRSKLTIIPQDPMLFSGSLLNPFADKSDAGLWEVLRKVYLHDTVAAWGKGLDYEVTEKGDNLSVGHKVIVMDEATANVDQESDKLIQQTVKERFGNGDQTVICIAHRIDATIDSDKILVLDAGEVVEFDSPSALLQLKNGVFRSLVSSGNASSPTH</sequence>
<evidence type="ECO:0000256" key="3">
    <source>
        <dbReference type="ARBA" id="ARBA00022741"/>
    </source>
</evidence>
<protein>
    <recommendedName>
        <fullName evidence="7">ABC transporter domain-containing protein</fullName>
    </recommendedName>
</protein>
<accession>A0A8J5J6G7</accession>
<dbReference type="PANTHER" id="PTHR24223">
    <property type="entry name" value="ATP-BINDING CASSETTE SUB-FAMILY C"/>
    <property type="match status" value="1"/>
</dbReference>
<dbReference type="GO" id="GO:0012505">
    <property type="term" value="C:endomembrane system"/>
    <property type="evidence" value="ECO:0007669"/>
    <property type="project" value="UniProtKB-SubCell"/>
</dbReference>
<proteinExistence type="predicted"/>
<evidence type="ECO:0000256" key="4">
    <source>
        <dbReference type="ARBA" id="ARBA00022840"/>
    </source>
</evidence>
<comment type="subcellular location">
    <subcellularLocation>
        <location evidence="1">Endomembrane system</location>
        <topology evidence="1">Multi-pass membrane protein</topology>
    </subcellularLocation>
</comment>
<dbReference type="GO" id="GO:0016020">
    <property type="term" value="C:membrane"/>
    <property type="evidence" value="ECO:0007669"/>
    <property type="project" value="TreeGrafter"/>
</dbReference>
<keyword evidence="6" id="KW-1185">Reference proteome</keyword>
<dbReference type="GO" id="GO:0005524">
    <property type="term" value="F:ATP binding"/>
    <property type="evidence" value="ECO:0007669"/>
    <property type="project" value="UniProtKB-KW"/>
</dbReference>
<comment type="caution">
    <text evidence="5">The sequence shown here is derived from an EMBL/GenBank/DDBJ whole genome shotgun (WGS) entry which is preliminary data.</text>
</comment>
<keyword evidence="3" id="KW-0547">Nucleotide-binding</keyword>
<gene>
    <name evidence="5" type="ORF">JG688_00007109</name>
</gene>
<dbReference type="PANTHER" id="PTHR24223:SF443">
    <property type="entry name" value="MULTIDRUG-RESISTANCE LIKE PROTEIN 1, ISOFORM I"/>
    <property type="match status" value="1"/>
</dbReference>
<reference evidence="5" key="1">
    <citation type="submission" date="2021-01" db="EMBL/GenBank/DDBJ databases">
        <title>Phytophthora aleatoria, a newly-described species from Pinus radiata is distinct from Phytophthora cactorum isolates based on comparative genomics.</title>
        <authorList>
            <person name="Mcdougal R."/>
            <person name="Panda P."/>
            <person name="Williams N."/>
            <person name="Studholme D.J."/>
        </authorList>
    </citation>
    <scope>NUCLEOTIDE SEQUENCE</scope>
    <source>
        <strain evidence="5">NZFS 4037</strain>
    </source>
</reference>
<evidence type="ECO:0000256" key="2">
    <source>
        <dbReference type="ARBA" id="ARBA00022737"/>
    </source>
</evidence>
<dbReference type="Proteomes" id="UP000709295">
    <property type="component" value="Unassembled WGS sequence"/>
</dbReference>
<name>A0A8J5J6G7_9STRA</name>
<evidence type="ECO:0008006" key="7">
    <source>
        <dbReference type="Google" id="ProtNLM"/>
    </source>
</evidence>
<dbReference type="AlphaFoldDB" id="A0A8J5J6G7"/>
<keyword evidence="4" id="KW-0067">ATP-binding</keyword>
<evidence type="ECO:0000256" key="1">
    <source>
        <dbReference type="ARBA" id="ARBA00004127"/>
    </source>
</evidence>
<dbReference type="GO" id="GO:0042626">
    <property type="term" value="F:ATPase-coupled transmembrane transporter activity"/>
    <property type="evidence" value="ECO:0007669"/>
    <property type="project" value="TreeGrafter"/>
</dbReference>
<keyword evidence="2" id="KW-0677">Repeat</keyword>